<dbReference type="Proteomes" id="UP000266152">
    <property type="component" value="Unassembled WGS sequence"/>
</dbReference>
<evidence type="ECO:0000256" key="10">
    <source>
        <dbReference type="PIRSR" id="PIRSR605959-1"/>
    </source>
</evidence>
<evidence type="ECO:0000256" key="3">
    <source>
        <dbReference type="ARBA" id="ARBA00012094"/>
    </source>
</evidence>
<keyword evidence="5 13" id="KW-0378">Hydrolase</keyword>
<dbReference type="EMBL" id="PXOF01000077">
    <property type="protein sequence ID" value="RGP67965.1"/>
    <property type="molecule type" value="Genomic_DNA"/>
</dbReference>
<dbReference type="STRING" id="5514.A0A395S6U8"/>
<feature type="binding site" evidence="12">
    <location>
        <position position="130"/>
    </location>
    <ligand>
        <name>Ca(2+)</name>
        <dbReference type="ChEBI" id="CHEBI:29108"/>
    </ligand>
</feature>
<dbReference type="PANTHER" id="PTHR43069">
    <property type="entry name" value="FUMARYLACETOACETASE"/>
    <property type="match status" value="1"/>
</dbReference>
<proteinExistence type="inferred from homology"/>
<feature type="binding site" evidence="12">
    <location>
        <position position="254"/>
    </location>
    <ligand>
        <name>Mg(2+)</name>
        <dbReference type="ChEBI" id="CHEBI:18420"/>
    </ligand>
</feature>
<evidence type="ECO:0000259" key="14">
    <source>
        <dbReference type="Pfam" id="PF01557"/>
    </source>
</evidence>
<reference evidence="16 17" key="1">
    <citation type="journal article" date="2018" name="PLoS Pathog.">
        <title>Evolution of structural diversity of trichothecenes, a family of toxins produced by plant pathogenic and entomopathogenic fungi.</title>
        <authorList>
            <person name="Proctor R.H."/>
            <person name="McCormick S.P."/>
            <person name="Kim H.S."/>
            <person name="Cardoza R.E."/>
            <person name="Stanley A.M."/>
            <person name="Lindo L."/>
            <person name="Kelly A."/>
            <person name="Brown D.W."/>
            <person name="Lee T."/>
            <person name="Vaughan M.M."/>
            <person name="Alexander N.J."/>
            <person name="Busman M."/>
            <person name="Gutierrez S."/>
        </authorList>
    </citation>
    <scope>NUCLEOTIDE SEQUENCE [LARGE SCALE GENOMIC DNA]</scope>
    <source>
        <strain evidence="16 17">NRRL 3299</strain>
    </source>
</reference>
<dbReference type="InterPro" id="IPR015377">
    <property type="entry name" value="Fumarylacetoacetase_N"/>
</dbReference>
<feature type="binding site" evidence="12">
    <location>
        <position position="234"/>
    </location>
    <ligand>
        <name>Mg(2+)</name>
        <dbReference type="ChEBI" id="CHEBI:18420"/>
    </ligand>
</feature>
<comment type="catalytic activity">
    <reaction evidence="13">
        <text>4-fumarylacetoacetate + H2O = acetoacetate + fumarate + H(+)</text>
        <dbReference type="Rhea" id="RHEA:10244"/>
        <dbReference type="ChEBI" id="CHEBI:13705"/>
        <dbReference type="ChEBI" id="CHEBI:15377"/>
        <dbReference type="ChEBI" id="CHEBI:15378"/>
        <dbReference type="ChEBI" id="CHEBI:18034"/>
        <dbReference type="ChEBI" id="CHEBI:29806"/>
        <dbReference type="EC" id="3.7.1.2"/>
    </reaction>
</comment>
<keyword evidence="17" id="KW-1185">Reference proteome</keyword>
<sequence length="431" mass="47043">MVSWPILIPDNCPFTFANLPFGVFSTAANKSKHIGVAIGDFIIDLSSLEHHLDDTNFECLGGDPVFQNGDLERFASLPTETRRAWRETMISWLNDPESLLFKSESANVTAFVAMKDAIMHLPFAIGAFTDFMCSDVHVENCSILAGASTPQGHYNFPLGYNGRASSVIVTGQPVHRPQGVVSSKQDSSYTYQPSSMIDYEAEIGILIGKHLPLGQVITADQADEYIFGFVSLNDWSARDIQFTEMVPLGPLNGKSFATSISPWVVMLEAMEWHRCPSTVVDLRDGGMAKVPHLCHQKTESTWDLEVEVSVLRPGPNGQKPLLTSHSKLRDLRWSPGQMIAHLSSSGCGLEIGDLVGTGTISSPGDSPSSRTLGCLFELTDGGKKPAATSQEQCLFYLKDGDEVLLDVWNSTRTIGFGNLRSQLLGPRSSID</sequence>
<evidence type="ECO:0000313" key="16">
    <source>
        <dbReference type="EMBL" id="RGP67965.1"/>
    </source>
</evidence>
<feature type="active site" description="Proton acceptor" evidence="10">
    <location>
        <position position="137"/>
    </location>
</feature>
<organism evidence="16 17">
    <name type="scientific">Fusarium sporotrichioides</name>
    <dbReference type="NCBI Taxonomy" id="5514"/>
    <lineage>
        <taxon>Eukaryota</taxon>
        <taxon>Fungi</taxon>
        <taxon>Dikarya</taxon>
        <taxon>Ascomycota</taxon>
        <taxon>Pezizomycotina</taxon>
        <taxon>Sordariomycetes</taxon>
        <taxon>Hypocreomycetidae</taxon>
        <taxon>Hypocreales</taxon>
        <taxon>Nectriaceae</taxon>
        <taxon>Fusarium</taxon>
    </lineage>
</organism>
<dbReference type="InterPro" id="IPR036462">
    <property type="entry name" value="Fumarylacetoacetase_N_sf"/>
</dbReference>
<dbReference type="GO" id="GO:0006572">
    <property type="term" value="P:L-tyrosine catabolic process"/>
    <property type="evidence" value="ECO:0007669"/>
    <property type="project" value="UniProtKB-UniRule"/>
</dbReference>
<evidence type="ECO:0000256" key="6">
    <source>
        <dbReference type="ARBA" id="ARBA00022837"/>
    </source>
</evidence>
<protein>
    <recommendedName>
        <fullName evidence="3 13">Fumarylacetoacetase</fullName>
        <ecNumber evidence="3 13">3.7.1.2</ecNumber>
    </recommendedName>
    <alternativeName>
        <fullName evidence="13">Fumarylacetoacetate hydrolase</fullName>
    </alternativeName>
</protein>
<evidence type="ECO:0000256" key="5">
    <source>
        <dbReference type="ARBA" id="ARBA00022801"/>
    </source>
</evidence>
<feature type="binding site" evidence="12">
    <location>
        <position position="202"/>
    </location>
    <ligand>
        <name>Ca(2+)</name>
        <dbReference type="ChEBI" id="CHEBI:29108"/>
    </ligand>
</feature>
<comment type="cofactor">
    <cofactor evidence="13">
        <name>Mg(2+)</name>
        <dbReference type="ChEBI" id="CHEBI:18420"/>
    </cofactor>
    <cofactor evidence="13">
        <name>Ca(2+)</name>
        <dbReference type="ChEBI" id="CHEBI:29108"/>
    </cofactor>
</comment>
<dbReference type="GO" id="GO:1902000">
    <property type="term" value="P:homogentisate catabolic process"/>
    <property type="evidence" value="ECO:0007669"/>
    <property type="project" value="TreeGrafter"/>
</dbReference>
<keyword evidence="4 12" id="KW-0479">Metal-binding</keyword>
<dbReference type="InterPro" id="IPR005959">
    <property type="entry name" value="Fumarylacetoacetase"/>
</dbReference>
<evidence type="ECO:0000256" key="9">
    <source>
        <dbReference type="ARBA" id="ARBA00023232"/>
    </source>
</evidence>
<keyword evidence="8 13" id="KW-0828">Tyrosine catabolism</keyword>
<feature type="domain" description="Fumarylacetoacetase N-terminal" evidence="15">
    <location>
        <begin position="17"/>
        <end position="122"/>
    </location>
</feature>
<dbReference type="GO" id="GO:0046872">
    <property type="term" value="F:metal ion binding"/>
    <property type="evidence" value="ECO:0007669"/>
    <property type="project" value="UniProtKB-UniRule"/>
</dbReference>
<dbReference type="GO" id="GO:0004334">
    <property type="term" value="F:fumarylacetoacetase activity"/>
    <property type="evidence" value="ECO:0007669"/>
    <property type="project" value="UniProtKB-UniRule"/>
</dbReference>
<evidence type="ECO:0000256" key="7">
    <source>
        <dbReference type="ARBA" id="ARBA00022842"/>
    </source>
</evidence>
<keyword evidence="9 13" id="KW-0585">Phenylalanine catabolism</keyword>
<dbReference type="InterPro" id="IPR011234">
    <property type="entry name" value="Fumarylacetoacetase-like_C"/>
</dbReference>
<comment type="pathway">
    <text evidence="1 13">Amino-acid degradation; L-phenylalanine degradation; acetoacetate and fumarate from L-phenylalanine: step 6/6.</text>
</comment>
<feature type="binding site" evidence="12">
    <location>
        <position position="234"/>
    </location>
    <ligand>
        <name>Ca(2+)</name>
        <dbReference type="ChEBI" id="CHEBI:29108"/>
    </ligand>
</feature>
<feature type="binding site" evidence="11">
    <location>
        <position position="241"/>
    </location>
    <ligand>
        <name>substrate</name>
    </ligand>
</feature>
<comment type="caution">
    <text evidence="16">The sequence shown here is derived from an EMBL/GenBank/DDBJ whole genome shotgun (WGS) entry which is preliminary data.</text>
</comment>
<feature type="binding site" evidence="12">
    <location>
        <position position="200"/>
    </location>
    <ligand>
        <name>Ca(2+)</name>
        <dbReference type="ChEBI" id="CHEBI:29108"/>
    </ligand>
</feature>
<dbReference type="PANTHER" id="PTHR43069:SF2">
    <property type="entry name" value="FUMARYLACETOACETASE"/>
    <property type="match status" value="1"/>
</dbReference>
<evidence type="ECO:0000313" key="17">
    <source>
        <dbReference type="Proteomes" id="UP000266152"/>
    </source>
</evidence>
<evidence type="ECO:0000256" key="2">
    <source>
        <dbReference type="ARBA" id="ARBA00010211"/>
    </source>
</evidence>
<evidence type="ECO:0000256" key="12">
    <source>
        <dbReference type="PIRSR" id="PIRSR605959-3"/>
    </source>
</evidence>
<dbReference type="AlphaFoldDB" id="A0A395S6U8"/>
<evidence type="ECO:0000256" key="1">
    <source>
        <dbReference type="ARBA" id="ARBA00004782"/>
    </source>
</evidence>
<dbReference type="UniPathway" id="UPA00139">
    <property type="reaction ID" value="UER00341"/>
</dbReference>
<dbReference type="SUPFAM" id="SSF63433">
    <property type="entry name" value="Fumarylacetoacetate hydrolase, FAH, N-terminal domain"/>
    <property type="match status" value="1"/>
</dbReference>
<gene>
    <name evidence="16" type="ORF">FSPOR_5626</name>
</gene>
<dbReference type="Pfam" id="PF09298">
    <property type="entry name" value="FAA_hydrolase_N"/>
    <property type="match status" value="1"/>
</dbReference>
<feature type="binding site" evidence="12">
    <location>
        <position position="258"/>
    </location>
    <ligand>
        <name>Mg(2+)</name>
        <dbReference type="ChEBI" id="CHEBI:18420"/>
    </ligand>
</feature>
<feature type="binding site" evidence="11">
    <location>
        <position position="359"/>
    </location>
    <ligand>
        <name>substrate</name>
    </ligand>
</feature>
<feature type="domain" description="Fumarylacetoacetase-like C-terminal" evidence="14">
    <location>
        <begin position="128"/>
        <end position="422"/>
    </location>
</feature>
<dbReference type="Gene3D" id="2.30.30.230">
    <property type="entry name" value="Fumarylacetoacetase, N-terminal domain"/>
    <property type="match status" value="1"/>
</dbReference>
<keyword evidence="7 12" id="KW-0460">Magnesium</keyword>
<dbReference type="Pfam" id="PF01557">
    <property type="entry name" value="FAA_hydrolase"/>
    <property type="match status" value="1"/>
</dbReference>
<dbReference type="InterPro" id="IPR036663">
    <property type="entry name" value="Fumarylacetoacetase_C_sf"/>
</dbReference>
<evidence type="ECO:0000256" key="4">
    <source>
        <dbReference type="ARBA" id="ARBA00022723"/>
    </source>
</evidence>
<name>A0A395S6U8_FUSSP</name>
<dbReference type="EC" id="3.7.1.2" evidence="3 13"/>
<keyword evidence="6 12" id="KW-0106">Calcium</keyword>
<dbReference type="Gene3D" id="3.90.850.10">
    <property type="entry name" value="Fumarylacetoacetase-like, C-terminal domain"/>
    <property type="match status" value="1"/>
</dbReference>
<dbReference type="SUPFAM" id="SSF56529">
    <property type="entry name" value="FAH"/>
    <property type="match status" value="1"/>
</dbReference>
<evidence type="ECO:0000256" key="8">
    <source>
        <dbReference type="ARBA" id="ARBA00022878"/>
    </source>
</evidence>
<dbReference type="GO" id="GO:0006559">
    <property type="term" value="P:L-phenylalanine catabolic process"/>
    <property type="evidence" value="ECO:0007669"/>
    <property type="project" value="UniProtKB-UniRule"/>
</dbReference>
<evidence type="ECO:0000256" key="11">
    <source>
        <dbReference type="PIRSR" id="PIRSR605959-2"/>
    </source>
</evidence>
<evidence type="ECO:0000259" key="15">
    <source>
        <dbReference type="Pfam" id="PF09298"/>
    </source>
</evidence>
<comment type="similarity">
    <text evidence="2 13">Belongs to the FAH family.</text>
</comment>
<evidence type="ECO:0000256" key="13">
    <source>
        <dbReference type="RuleBase" id="RU366008"/>
    </source>
</evidence>
<accession>A0A395S6U8</accession>